<sequence>MIIPVGTLPAGADPVDLAALLERLRGDRARKVRPIGRAAAPEAIAATLTEPEIADLVHELGGRATVVSDTPIDL</sequence>
<dbReference type="EMBL" id="JBEDNP010000032">
    <property type="protein sequence ID" value="MEQ3542324.1"/>
    <property type="molecule type" value="Genomic_DNA"/>
</dbReference>
<dbReference type="Proteomes" id="UP001464923">
    <property type="component" value="Unassembled WGS sequence"/>
</dbReference>
<protein>
    <submittedName>
        <fullName evidence="1">Uncharacterized protein</fullName>
    </submittedName>
</protein>
<organism evidence="1 2">
    <name type="scientific">Pseudonocardia tropica</name>
    <dbReference type="NCBI Taxonomy" id="681289"/>
    <lineage>
        <taxon>Bacteria</taxon>
        <taxon>Bacillati</taxon>
        <taxon>Actinomycetota</taxon>
        <taxon>Actinomycetes</taxon>
        <taxon>Pseudonocardiales</taxon>
        <taxon>Pseudonocardiaceae</taxon>
        <taxon>Pseudonocardia</taxon>
    </lineage>
</organism>
<reference evidence="1 2" key="1">
    <citation type="submission" date="2024-03" db="EMBL/GenBank/DDBJ databases">
        <title>Draft genome sequence of Pseudonocardia tropica JCM 19149.</title>
        <authorList>
            <person name="Butdee W."/>
            <person name="Duangmal K."/>
        </authorList>
    </citation>
    <scope>NUCLEOTIDE SEQUENCE [LARGE SCALE GENOMIC DNA]</scope>
    <source>
        <strain evidence="1 2">JCM 19149</strain>
    </source>
</reference>
<evidence type="ECO:0000313" key="2">
    <source>
        <dbReference type="Proteomes" id="UP001464923"/>
    </source>
</evidence>
<dbReference type="RefSeq" id="WP_345643768.1">
    <property type="nucleotide sequence ID" value="NZ_BAABLY010000020.1"/>
</dbReference>
<gene>
    <name evidence="1" type="ORF">WHI96_26295</name>
</gene>
<accession>A0ABV1K3B9</accession>
<evidence type="ECO:0000313" key="1">
    <source>
        <dbReference type="EMBL" id="MEQ3542324.1"/>
    </source>
</evidence>
<comment type="caution">
    <text evidence="1">The sequence shown here is derived from an EMBL/GenBank/DDBJ whole genome shotgun (WGS) entry which is preliminary data.</text>
</comment>
<proteinExistence type="predicted"/>
<keyword evidence="2" id="KW-1185">Reference proteome</keyword>
<name>A0ABV1K3B9_9PSEU</name>